<reference evidence="1 2" key="1">
    <citation type="submission" date="2015-12" db="EMBL/GenBank/DDBJ databases">
        <title>Genome sequence of Thalassospira lucentensis MCCC 1A02072.</title>
        <authorList>
            <person name="Lu L."/>
            <person name="Lai Q."/>
            <person name="Shao Z."/>
            <person name="Qian P."/>
        </authorList>
    </citation>
    <scope>NUCLEOTIDE SEQUENCE [LARGE SCALE GENOMIC DNA]</scope>
    <source>
        <strain evidence="1 2">MCCC 1A02072</strain>
    </source>
</reference>
<dbReference type="OrthoDB" id="7593450at2"/>
<dbReference type="RefSeq" id="WP_062949013.1">
    <property type="nucleotide sequence ID" value="NZ_CP136684.1"/>
</dbReference>
<dbReference type="EMBL" id="LPVY01000003">
    <property type="protein sequence ID" value="KZB68147.1"/>
    <property type="molecule type" value="Genomic_DNA"/>
</dbReference>
<evidence type="ECO:0008006" key="3">
    <source>
        <dbReference type="Google" id="ProtNLM"/>
    </source>
</evidence>
<dbReference type="Pfam" id="PF06041">
    <property type="entry name" value="DUF924"/>
    <property type="match status" value="1"/>
</dbReference>
<evidence type="ECO:0000313" key="1">
    <source>
        <dbReference type="EMBL" id="KZB68147.1"/>
    </source>
</evidence>
<dbReference type="Proteomes" id="UP000076335">
    <property type="component" value="Unassembled WGS sequence"/>
</dbReference>
<comment type="caution">
    <text evidence="1">The sequence shown here is derived from an EMBL/GenBank/DDBJ whole genome shotgun (WGS) entry which is preliminary data.</text>
</comment>
<dbReference type="Gene3D" id="1.25.40.10">
    <property type="entry name" value="Tetratricopeptide repeat domain"/>
    <property type="match status" value="1"/>
</dbReference>
<organism evidence="1 2">
    <name type="scientific">Thalassospira lucentensis</name>
    <dbReference type="NCBI Taxonomy" id="168935"/>
    <lineage>
        <taxon>Bacteria</taxon>
        <taxon>Pseudomonadati</taxon>
        <taxon>Pseudomonadota</taxon>
        <taxon>Alphaproteobacteria</taxon>
        <taxon>Rhodospirillales</taxon>
        <taxon>Thalassospiraceae</taxon>
        <taxon>Thalassospira</taxon>
    </lineage>
</organism>
<proteinExistence type="predicted"/>
<gene>
    <name evidence="1" type="ORF">AUP42_11840</name>
</gene>
<accession>A0A154L9N9</accession>
<evidence type="ECO:0000313" key="2">
    <source>
        <dbReference type="Proteomes" id="UP000076335"/>
    </source>
</evidence>
<dbReference type="AlphaFoldDB" id="A0A154L9N9"/>
<dbReference type="InterPro" id="IPR010323">
    <property type="entry name" value="DUF924"/>
</dbReference>
<dbReference type="SUPFAM" id="SSF48452">
    <property type="entry name" value="TPR-like"/>
    <property type="match status" value="1"/>
</dbReference>
<sequence length="180" mass="20960">MKPESILVFWFKELEPKQWFEKDITLDRHITERFADFHAAAAAGELYGWRKNAHGRLAEIIILDQFSRNIYRDKPDAFACDTMALVLAQEAVAQGFDAKLTKPAEKCFLYMPYMHSESEAIHEVALKLFDQPGLENNHDYEIRHKQIIDRFGRYPHRNAILGRESTPEETAFLKEPNSSF</sequence>
<name>A0A154L9N9_9PROT</name>
<protein>
    <recommendedName>
        <fullName evidence="3">DUF924 domain-containing protein</fullName>
    </recommendedName>
</protein>
<dbReference type="InterPro" id="IPR011990">
    <property type="entry name" value="TPR-like_helical_dom_sf"/>
</dbReference>
<dbReference type="Gene3D" id="1.20.58.320">
    <property type="entry name" value="TPR-like"/>
    <property type="match status" value="1"/>
</dbReference>